<organism evidence="3 4">
    <name type="scientific">Brevundimonas denitrificans</name>
    <dbReference type="NCBI Taxonomy" id="1443434"/>
    <lineage>
        <taxon>Bacteria</taxon>
        <taxon>Pseudomonadati</taxon>
        <taxon>Pseudomonadota</taxon>
        <taxon>Alphaproteobacteria</taxon>
        <taxon>Caulobacterales</taxon>
        <taxon>Caulobacteraceae</taxon>
        <taxon>Brevundimonas</taxon>
    </lineage>
</organism>
<proteinExistence type="predicted"/>
<feature type="signal peptide" evidence="2">
    <location>
        <begin position="1"/>
        <end position="22"/>
    </location>
</feature>
<dbReference type="EMBL" id="BSOY01000041">
    <property type="protein sequence ID" value="GLS01874.1"/>
    <property type="molecule type" value="Genomic_DNA"/>
</dbReference>
<dbReference type="RefSeq" id="WP_284222739.1">
    <property type="nucleotide sequence ID" value="NZ_BSOY01000041.1"/>
</dbReference>
<feature type="region of interest" description="Disordered" evidence="1">
    <location>
        <begin position="166"/>
        <end position="208"/>
    </location>
</feature>
<feature type="compositionally biased region" description="Pro residues" evidence="1">
    <location>
        <begin position="196"/>
        <end position="207"/>
    </location>
</feature>
<reference evidence="4" key="1">
    <citation type="journal article" date="2019" name="Int. J. Syst. Evol. Microbiol.">
        <title>The Global Catalogue of Microorganisms (GCM) 10K type strain sequencing project: providing services to taxonomists for standard genome sequencing and annotation.</title>
        <authorList>
            <consortium name="The Broad Institute Genomics Platform"/>
            <consortium name="The Broad Institute Genome Sequencing Center for Infectious Disease"/>
            <person name="Wu L."/>
            <person name="Ma J."/>
        </authorList>
    </citation>
    <scope>NUCLEOTIDE SEQUENCE [LARGE SCALE GENOMIC DNA]</scope>
    <source>
        <strain evidence="4">NBRC 110107</strain>
    </source>
</reference>
<sequence length="281" mass="29830">MKPTLLAALCAILCAGPTLALAQDEDDWEFQHEASLNQTVAAVRYDAGVAIVLQCRDNALSAALVGMPAGVGGIEVQARRADGRTDLQTWVPGPQPGVMLSTVPARDIRFMRGGGLYSVRTVDGAPRALRTNFDLPTQSANLDRVLTACGWALTDDRDQLGRAGSEVSFRDPAAPPPRLPQPRRGRGARPGMPDAPEAPPPGVPVPEPAESQISCVLRAMRLTLCRLDHPPTAAGNEARRSLRRLEGVQMYAADAAAAEGKVVYTAGPRTVTVIDYIAVGR</sequence>
<protein>
    <submittedName>
        <fullName evidence="3">Uncharacterized protein</fullName>
    </submittedName>
</protein>
<feature type="chain" id="PRO_5045672302" evidence="2">
    <location>
        <begin position="23"/>
        <end position="281"/>
    </location>
</feature>
<name>A0ABQ6BJK6_9CAUL</name>
<dbReference type="Proteomes" id="UP001156921">
    <property type="component" value="Unassembled WGS sequence"/>
</dbReference>
<comment type="caution">
    <text evidence="3">The sequence shown here is derived from an EMBL/GenBank/DDBJ whole genome shotgun (WGS) entry which is preliminary data.</text>
</comment>
<evidence type="ECO:0000313" key="3">
    <source>
        <dbReference type="EMBL" id="GLS01874.1"/>
    </source>
</evidence>
<keyword evidence="2" id="KW-0732">Signal</keyword>
<evidence type="ECO:0000256" key="1">
    <source>
        <dbReference type="SAM" id="MobiDB-lite"/>
    </source>
</evidence>
<evidence type="ECO:0000313" key="4">
    <source>
        <dbReference type="Proteomes" id="UP001156921"/>
    </source>
</evidence>
<gene>
    <name evidence="3" type="ORF">GCM10007859_18920</name>
</gene>
<accession>A0ABQ6BJK6</accession>
<keyword evidence="4" id="KW-1185">Reference proteome</keyword>
<evidence type="ECO:0000256" key="2">
    <source>
        <dbReference type="SAM" id="SignalP"/>
    </source>
</evidence>